<dbReference type="InterPro" id="IPR020904">
    <property type="entry name" value="Sc_DH/Rdtase_CS"/>
</dbReference>
<dbReference type="InterPro" id="IPR002347">
    <property type="entry name" value="SDR_fam"/>
</dbReference>
<proteinExistence type="inferred from homology"/>
<evidence type="ECO:0000313" key="5">
    <source>
        <dbReference type="Proteomes" id="UP001235760"/>
    </source>
</evidence>
<dbReference type="EMBL" id="JAUZEE010000006">
    <property type="protein sequence ID" value="MDP4301466.1"/>
    <property type="molecule type" value="Genomic_DNA"/>
</dbReference>
<comment type="caution">
    <text evidence="4">The sequence shown here is derived from an EMBL/GenBank/DDBJ whole genome shotgun (WGS) entry which is preliminary data.</text>
</comment>
<name>A0ABT9G4X3_LEPDI</name>
<dbReference type="Gene3D" id="3.40.50.720">
    <property type="entry name" value="NAD(P)-binding Rossmann-like Domain"/>
    <property type="match status" value="1"/>
</dbReference>
<gene>
    <name evidence="4" type="ORF">Q8X39_12525</name>
</gene>
<dbReference type="PRINTS" id="PR00081">
    <property type="entry name" value="GDHRDH"/>
</dbReference>
<dbReference type="Pfam" id="PF13561">
    <property type="entry name" value="adh_short_C2"/>
    <property type="match status" value="1"/>
</dbReference>
<organism evidence="4 5">
    <name type="scientific">Leptothrix discophora</name>
    <dbReference type="NCBI Taxonomy" id="89"/>
    <lineage>
        <taxon>Bacteria</taxon>
        <taxon>Pseudomonadati</taxon>
        <taxon>Pseudomonadota</taxon>
        <taxon>Betaproteobacteria</taxon>
        <taxon>Burkholderiales</taxon>
        <taxon>Sphaerotilaceae</taxon>
        <taxon>Leptothrix</taxon>
    </lineage>
</organism>
<dbReference type="SUPFAM" id="SSF51735">
    <property type="entry name" value="NAD(P)-binding Rossmann-fold domains"/>
    <property type="match status" value="1"/>
</dbReference>
<evidence type="ECO:0000256" key="1">
    <source>
        <dbReference type="ARBA" id="ARBA00006484"/>
    </source>
</evidence>
<dbReference type="InterPro" id="IPR036291">
    <property type="entry name" value="NAD(P)-bd_dom_sf"/>
</dbReference>
<dbReference type="PANTHER" id="PTHR42760:SF40">
    <property type="entry name" value="3-OXOACYL-[ACYL-CARRIER-PROTEIN] REDUCTASE, CHLOROPLASTIC"/>
    <property type="match status" value="1"/>
</dbReference>
<feature type="region of interest" description="Disordered" evidence="2">
    <location>
        <begin position="1"/>
        <end position="30"/>
    </location>
</feature>
<evidence type="ECO:0000259" key="3">
    <source>
        <dbReference type="SMART" id="SM00822"/>
    </source>
</evidence>
<keyword evidence="5" id="KW-1185">Reference proteome</keyword>
<dbReference type="PANTHER" id="PTHR42760">
    <property type="entry name" value="SHORT-CHAIN DEHYDROGENASES/REDUCTASES FAMILY MEMBER"/>
    <property type="match status" value="1"/>
</dbReference>
<evidence type="ECO:0000313" key="4">
    <source>
        <dbReference type="EMBL" id="MDP4301466.1"/>
    </source>
</evidence>
<accession>A0ABT9G4X3</accession>
<comment type="similarity">
    <text evidence="1">Belongs to the short-chain dehydrogenases/reductases (SDR) family.</text>
</comment>
<dbReference type="Proteomes" id="UP001235760">
    <property type="component" value="Unassembled WGS sequence"/>
</dbReference>
<dbReference type="SMART" id="SM00822">
    <property type="entry name" value="PKS_KR"/>
    <property type="match status" value="1"/>
</dbReference>
<dbReference type="PROSITE" id="PS00061">
    <property type="entry name" value="ADH_SHORT"/>
    <property type="match status" value="1"/>
</dbReference>
<dbReference type="InterPro" id="IPR057326">
    <property type="entry name" value="KR_dom"/>
</dbReference>
<feature type="domain" description="Ketoreductase" evidence="3">
    <location>
        <begin position="38"/>
        <end position="249"/>
    </location>
</feature>
<protein>
    <submittedName>
        <fullName evidence="4">SDR family oxidoreductase</fullName>
    </submittedName>
</protein>
<dbReference type="PRINTS" id="PR00080">
    <property type="entry name" value="SDRFAMILY"/>
</dbReference>
<dbReference type="CDD" id="cd05233">
    <property type="entry name" value="SDR_c"/>
    <property type="match status" value="1"/>
</dbReference>
<reference evidence="4 5" key="1">
    <citation type="submission" date="2023-08" db="EMBL/GenBank/DDBJ databases">
        <authorList>
            <person name="Roldan D.M."/>
            <person name="Menes R.J."/>
        </authorList>
    </citation>
    <scope>NUCLEOTIDE SEQUENCE [LARGE SCALE GENOMIC DNA]</scope>
    <source>
        <strain evidence="4 5">CCM 2812</strain>
    </source>
</reference>
<dbReference type="RefSeq" id="WP_305750020.1">
    <property type="nucleotide sequence ID" value="NZ_JAUZEE010000006.1"/>
</dbReference>
<sequence length="287" mass="29613">MTDASPARDLPTSPTPSGWPDDALRLGPPAPGADGRAPLLLITGGSRGIGAATARLAAAAGWQVALTYASDAAAAASVVDALHQRGRRARAWPLDVADEAQVVAVFAEVDAWALAEGLALRGFVNNAGVVDQARRCDEMSGERLRRMVGINLLGAMYAAREAVRRLSTRHGGAGGAIVNVSSVAARLGASGQYADYAATKAALDTYTLGLAREVADEGVRVNAIRPGIIDTAIHASGGQPDRAQRLASQIPMQRAGTAEEVAQTIVWLLSPQSSYTTGSIVEVTGGR</sequence>
<evidence type="ECO:0000256" key="2">
    <source>
        <dbReference type="SAM" id="MobiDB-lite"/>
    </source>
</evidence>